<dbReference type="AlphaFoldDB" id="A0A2K9NW98"/>
<dbReference type="RefSeq" id="WP_102245092.1">
    <property type="nucleotide sequence ID" value="NZ_CP025704.1"/>
</dbReference>
<name>A0A2K9NW98_BACTC</name>
<accession>A0A2K9NW98</accession>
<dbReference type="KEGG" id="bsto:C0V70_17165"/>
<proteinExistence type="predicted"/>
<dbReference type="Pfam" id="PF02518">
    <property type="entry name" value="HATPase_c"/>
    <property type="match status" value="1"/>
</dbReference>
<dbReference type="EMBL" id="CP025704">
    <property type="protein sequence ID" value="AUN99803.1"/>
    <property type="molecule type" value="Genomic_DNA"/>
</dbReference>
<dbReference type="OrthoDB" id="9792686at2"/>
<keyword evidence="3" id="KW-1185">Reference proteome</keyword>
<dbReference type="Gene3D" id="3.30.565.10">
    <property type="entry name" value="Histidine kinase-like ATPase, C-terminal domain"/>
    <property type="match status" value="1"/>
</dbReference>
<protein>
    <recommendedName>
        <fullName evidence="1">Histidine kinase/HSP90-like ATPase domain-containing protein</fullName>
    </recommendedName>
</protein>
<dbReference type="SUPFAM" id="SSF55874">
    <property type="entry name" value="ATPase domain of HSP90 chaperone/DNA topoisomerase II/histidine kinase"/>
    <property type="match status" value="1"/>
</dbReference>
<feature type="domain" description="Histidine kinase/HSP90-like ATPase" evidence="1">
    <location>
        <begin position="250"/>
        <end position="349"/>
    </location>
</feature>
<dbReference type="InterPro" id="IPR036890">
    <property type="entry name" value="HATPase_C_sf"/>
</dbReference>
<evidence type="ECO:0000259" key="1">
    <source>
        <dbReference type="Pfam" id="PF02518"/>
    </source>
</evidence>
<reference evidence="2 3" key="1">
    <citation type="submission" date="2018-01" db="EMBL/GenBank/DDBJ databases">
        <title>Complete genome sequence of Bacteriovorax stolpii DSM12778.</title>
        <authorList>
            <person name="Tang B."/>
            <person name="Chang J."/>
        </authorList>
    </citation>
    <scope>NUCLEOTIDE SEQUENCE [LARGE SCALE GENOMIC DNA]</scope>
    <source>
        <strain evidence="2 3">DSM 12778</strain>
    </source>
</reference>
<sequence length="351" mass="40673">MDNIKYKKSFLIIAYGVLVQFFILPFLEYPMLKGEMVKAYLVAKTITVLALLFFILSVHFNKLVKYWVIMFHVFCFTYVLVGQFFNPGYHFAAIQYMFVSAIVFEGFSYVIAAFLPIFLLEYALHPFAKTVYADYPFYHGDVFNALISSWIVSVLLERYVSRVRTKQSFLDRKLRYKGIKTDLFLHDLKNKLQPLSGIKELQEVVEAVRSFNSFSEVEQLSFKSVVMDLKSKHQIEGECLVTGDEDFFIDQMDLQTILTNLMKNSQSAANARRIPLQMILKNRSSGFMYEDNAGGMSFDQLSHFNQKEFGPYRGAEKKGYGLFLIKKLVEHQGGKFLVRKTSNGTRFEISY</sequence>
<dbReference type="Proteomes" id="UP000235584">
    <property type="component" value="Chromosome"/>
</dbReference>
<gene>
    <name evidence="2" type="ORF">C0V70_17165</name>
</gene>
<organism evidence="2 3">
    <name type="scientific">Bacteriovorax stolpii</name>
    <name type="common">Bdellovibrio stolpii</name>
    <dbReference type="NCBI Taxonomy" id="960"/>
    <lineage>
        <taxon>Bacteria</taxon>
        <taxon>Pseudomonadati</taxon>
        <taxon>Bdellovibrionota</taxon>
        <taxon>Bacteriovoracia</taxon>
        <taxon>Bacteriovoracales</taxon>
        <taxon>Bacteriovoracaceae</taxon>
        <taxon>Bacteriovorax</taxon>
    </lineage>
</organism>
<dbReference type="InterPro" id="IPR003594">
    <property type="entry name" value="HATPase_dom"/>
</dbReference>
<evidence type="ECO:0000313" key="2">
    <source>
        <dbReference type="EMBL" id="AUN99803.1"/>
    </source>
</evidence>
<evidence type="ECO:0000313" key="3">
    <source>
        <dbReference type="Proteomes" id="UP000235584"/>
    </source>
</evidence>